<reference evidence="1 2" key="1">
    <citation type="submission" date="2021-06" db="EMBL/GenBank/DDBJ databases">
        <authorList>
            <person name="Palmer J.M."/>
        </authorList>
    </citation>
    <scope>NUCLEOTIDE SEQUENCE [LARGE SCALE GENOMIC DNA]</scope>
    <source>
        <strain evidence="1 2">XC_2019</strain>
        <tissue evidence="1">Muscle</tissue>
    </source>
</reference>
<organism evidence="1 2">
    <name type="scientific">Xenoophorus captivus</name>
    <dbReference type="NCBI Taxonomy" id="1517983"/>
    <lineage>
        <taxon>Eukaryota</taxon>
        <taxon>Metazoa</taxon>
        <taxon>Chordata</taxon>
        <taxon>Craniata</taxon>
        <taxon>Vertebrata</taxon>
        <taxon>Euteleostomi</taxon>
        <taxon>Actinopterygii</taxon>
        <taxon>Neopterygii</taxon>
        <taxon>Teleostei</taxon>
        <taxon>Neoteleostei</taxon>
        <taxon>Acanthomorphata</taxon>
        <taxon>Ovalentaria</taxon>
        <taxon>Atherinomorphae</taxon>
        <taxon>Cyprinodontiformes</taxon>
        <taxon>Goodeidae</taxon>
        <taxon>Xenoophorus</taxon>
    </lineage>
</organism>
<comment type="caution">
    <text evidence="1">The sequence shown here is derived from an EMBL/GenBank/DDBJ whole genome shotgun (WGS) entry which is preliminary data.</text>
</comment>
<gene>
    <name evidence="1" type="ORF">XENOCAPTIV_000841</name>
</gene>
<proteinExistence type="predicted"/>
<evidence type="ECO:0000313" key="2">
    <source>
        <dbReference type="Proteomes" id="UP001434883"/>
    </source>
</evidence>
<sequence>LPTRHLLDGRIVALGTHSSLDSPPPHTDDKECQVSISTAGGSTQTSVTTKTVTCQTYAGDDEEQHQPVSLEELISQTSATGDAMRHETDPPQLSDDLLAEKESVSSPLLMHPDFIYEFEILDAWSPPQVPRSPYQS</sequence>
<protein>
    <submittedName>
        <fullName evidence="1">Uncharacterized protein</fullName>
    </submittedName>
</protein>
<keyword evidence="2" id="KW-1185">Reference proteome</keyword>
<dbReference type="Proteomes" id="UP001434883">
    <property type="component" value="Unassembled WGS sequence"/>
</dbReference>
<accession>A0ABV0RPF2</accession>
<name>A0ABV0RPF2_9TELE</name>
<dbReference type="EMBL" id="JAHRIN010051489">
    <property type="protein sequence ID" value="MEQ2209556.1"/>
    <property type="molecule type" value="Genomic_DNA"/>
</dbReference>
<feature type="non-terminal residue" evidence="1">
    <location>
        <position position="1"/>
    </location>
</feature>
<evidence type="ECO:0000313" key="1">
    <source>
        <dbReference type="EMBL" id="MEQ2209556.1"/>
    </source>
</evidence>